<feature type="compositionally biased region" description="Polar residues" evidence="1">
    <location>
        <begin position="354"/>
        <end position="364"/>
    </location>
</feature>
<evidence type="ECO:0000313" key="3">
    <source>
        <dbReference type="Proteomes" id="UP000646745"/>
    </source>
</evidence>
<evidence type="ECO:0008006" key="4">
    <source>
        <dbReference type="Google" id="ProtNLM"/>
    </source>
</evidence>
<dbReference type="SUPFAM" id="SSF53448">
    <property type="entry name" value="Nucleotide-diphospho-sugar transferases"/>
    <property type="match status" value="1"/>
</dbReference>
<proteinExistence type="predicted"/>
<reference evidence="3" key="1">
    <citation type="journal article" date="2019" name="Int. J. Syst. Evol. Microbiol.">
        <title>The Global Catalogue of Microorganisms (GCM) 10K type strain sequencing project: providing services to taxonomists for standard genome sequencing and annotation.</title>
        <authorList>
            <consortium name="The Broad Institute Genomics Platform"/>
            <consortium name="The Broad Institute Genome Sequencing Center for Infectious Disease"/>
            <person name="Wu L."/>
            <person name="Ma J."/>
        </authorList>
    </citation>
    <scope>NUCLEOTIDE SEQUENCE [LARGE SCALE GENOMIC DNA]</scope>
    <source>
        <strain evidence="3">KCTC 32998</strain>
    </source>
</reference>
<dbReference type="RefSeq" id="WP_189442651.1">
    <property type="nucleotide sequence ID" value="NZ_BMZI01000001.1"/>
</dbReference>
<dbReference type="EMBL" id="BMZI01000001">
    <property type="protein sequence ID" value="GHB07644.1"/>
    <property type="molecule type" value="Genomic_DNA"/>
</dbReference>
<feature type="region of interest" description="Disordered" evidence="1">
    <location>
        <begin position="333"/>
        <end position="370"/>
    </location>
</feature>
<evidence type="ECO:0000256" key="1">
    <source>
        <dbReference type="SAM" id="MobiDB-lite"/>
    </source>
</evidence>
<dbReference type="InterPro" id="IPR029044">
    <property type="entry name" value="Nucleotide-diphossugar_trans"/>
</dbReference>
<organism evidence="2 3">
    <name type="scientific">Salinicola rhizosphaerae</name>
    <dbReference type="NCBI Taxonomy" id="1443141"/>
    <lineage>
        <taxon>Bacteria</taxon>
        <taxon>Pseudomonadati</taxon>
        <taxon>Pseudomonadota</taxon>
        <taxon>Gammaproteobacteria</taxon>
        <taxon>Oceanospirillales</taxon>
        <taxon>Halomonadaceae</taxon>
        <taxon>Salinicola</taxon>
    </lineage>
</organism>
<dbReference type="Pfam" id="PF13704">
    <property type="entry name" value="Glyco_tranf_2_4"/>
    <property type="match status" value="1"/>
</dbReference>
<name>A0ABQ3DQ35_9GAMM</name>
<dbReference type="Proteomes" id="UP000646745">
    <property type="component" value="Unassembled WGS sequence"/>
</dbReference>
<evidence type="ECO:0000313" key="2">
    <source>
        <dbReference type="EMBL" id="GHB07644.1"/>
    </source>
</evidence>
<keyword evidence="3" id="KW-1185">Reference proteome</keyword>
<accession>A0ABQ3DQ35</accession>
<comment type="caution">
    <text evidence="2">The sequence shown here is derived from an EMBL/GenBank/DDBJ whole genome shotgun (WGS) entry which is preliminary data.</text>
</comment>
<sequence length="445" mass="49460">MTTLLTRLCAVAKDEGPYLAEWVFHHLHLGFDQIHVILNRTSDHSAALLERIGRHYPQVTFEFIDWIDVCDPGVSKKLQTIAYAKALDEARRAGVDWLMFLDVDEFWTPRDLATPIGEFIARMNLETPSPISFLWHCELGQREAFTPLSNGSGYELSSHLKTLTPIQTLNIRKVRIHCPLFDDAVVVLDAEGQPMAFREDEPELAASAVIAPKSAYVIHRMFRSEDEYLALLLRGRPSGKSELKTNRRAYRSHENVDVKRRNTWPREAFRDYRGKRSAFMKQIGARALIERDRRAVLNRSERAVVRLKSMLATHERDQAVTALKGTRHWASASQAVAAPASETPIPAAPAGESVSKSSPAQSEGSAEVATRTAGNALHVVTSAGSAVSDSRQPAYRSAVVAEPSRRVGLVPSSSRSVGASRSRSFLGRRFAWLRAAAQSAIRKMG</sequence>
<dbReference type="CDD" id="cd00761">
    <property type="entry name" value="Glyco_tranf_GTA_type"/>
    <property type="match status" value="1"/>
</dbReference>
<protein>
    <recommendedName>
        <fullName evidence="4">Glycosyl transferase family 2</fullName>
    </recommendedName>
</protein>
<gene>
    <name evidence="2" type="ORF">GCM10009038_01090</name>
</gene>